<evidence type="ECO:0000313" key="1">
    <source>
        <dbReference type="EMBL" id="AKT36975.1"/>
    </source>
</evidence>
<organism evidence="1 2">
    <name type="scientific">Chondromyces crocatus</name>
    <dbReference type="NCBI Taxonomy" id="52"/>
    <lineage>
        <taxon>Bacteria</taxon>
        <taxon>Pseudomonadati</taxon>
        <taxon>Myxococcota</taxon>
        <taxon>Polyangia</taxon>
        <taxon>Polyangiales</taxon>
        <taxon>Polyangiaceae</taxon>
        <taxon>Chondromyces</taxon>
    </lineage>
</organism>
<gene>
    <name evidence="1" type="ORF">CMC5_011010</name>
</gene>
<protein>
    <submittedName>
        <fullName evidence="1">Uncharacterized protein</fullName>
    </submittedName>
</protein>
<sequence>MIAPDDVPKTDGGDKTRAALERFALEAAADAAAFDEGYHALNAVFGPRGEIERAEVLHRWSSGPRFPPEAWPARIQSSYHMVLARDRTQQGALAGVRDCFVTLDLAARRCVALLSHTLVLPPYRRSGLAALLRAAPVGLCRQALTAAGLDPSTSEIILFAEMEPAVAEEPDTIIRLLAYGRAGFSVIPPALFPYVQPDFRDLVTLGVPPAPIPLLAVIRQVGEETRRTIPRARAEGCLRQIHAIHACDNRPEDIQAFQDHTARALSRASGKEIPLLPLPVGTDALAALGPLVRSEVLARYPERWRRVELEDPADERAAIAAAWPRLT</sequence>
<dbReference type="Proteomes" id="UP000067626">
    <property type="component" value="Chromosome"/>
</dbReference>
<dbReference type="EMBL" id="CP012159">
    <property type="protein sequence ID" value="AKT36975.1"/>
    <property type="molecule type" value="Genomic_DNA"/>
</dbReference>
<reference evidence="1 2" key="1">
    <citation type="submission" date="2015-07" db="EMBL/GenBank/DDBJ databases">
        <title>Genome analysis of myxobacterium Chondromyces crocatus Cm c5 reveals a high potential for natural compound synthesis and the genetic basis for the loss of fruiting body formation.</title>
        <authorList>
            <person name="Zaburannyi N."/>
            <person name="Bunk B."/>
            <person name="Maier J."/>
            <person name="Overmann J."/>
            <person name="Mueller R."/>
        </authorList>
    </citation>
    <scope>NUCLEOTIDE SEQUENCE [LARGE SCALE GENOMIC DNA]</scope>
    <source>
        <strain evidence="1 2">Cm c5</strain>
    </source>
</reference>
<evidence type="ECO:0000313" key="2">
    <source>
        <dbReference type="Proteomes" id="UP000067626"/>
    </source>
</evidence>
<dbReference type="STRING" id="52.CMC5_011010"/>
<keyword evidence="2" id="KW-1185">Reference proteome</keyword>
<dbReference type="RefSeq" id="WP_050429412.1">
    <property type="nucleotide sequence ID" value="NZ_CP012159.1"/>
</dbReference>
<name>A0A0K1E7Y5_CHOCO</name>
<dbReference type="KEGG" id="ccro:CMC5_011010"/>
<dbReference type="AlphaFoldDB" id="A0A0K1E7Y5"/>
<dbReference type="OrthoDB" id="5497434at2"/>
<accession>A0A0K1E7Y5</accession>
<proteinExistence type="predicted"/>